<sequence>MRSEDFLLLLGREAYLKYGRYSLSEVFHFPEEGGDPGTGLRKLHSGEPGFLVVGILGTGVPSSGDPEAGVLSGVWRNSIPKYFSPTICPLMLDFVIELGE</sequence>
<gene>
    <name evidence="1" type="ORF">F2Q69_00013401</name>
</gene>
<organism evidence="1 2">
    <name type="scientific">Brassica cretica</name>
    <name type="common">Mustard</name>
    <dbReference type="NCBI Taxonomy" id="69181"/>
    <lineage>
        <taxon>Eukaryota</taxon>
        <taxon>Viridiplantae</taxon>
        <taxon>Streptophyta</taxon>
        <taxon>Embryophyta</taxon>
        <taxon>Tracheophyta</taxon>
        <taxon>Spermatophyta</taxon>
        <taxon>Magnoliopsida</taxon>
        <taxon>eudicotyledons</taxon>
        <taxon>Gunneridae</taxon>
        <taxon>Pentapetalae</taxon>
        <taxon>rosids</taxon>
        <taxon>malvids</taxon>
        <taxon>Brassicales</taxon>
        <taxon>Brassicaceae</taxon>
        <taxon>Brassiceae</taxon>
        <taxon>Brassica</taxon>
    </lineage>
</organism>
<evidence type="ECO:0000313" key="1">
    <source>
        <dbReference type="EMBL" id="KAF3557005.1"/>
    </source>
</evidence>
<proteinExistence type="predicted"/>
<accession>A0A8S9R4R1</accession>
<reference evidence="1" key="1">
    <citation type="submission" date="2019-12" db="EMBL/GenBank/DDBJ databases">
        <title>Genome sequencing and annotation of Brassica cretica.</title>
        <authorList>
            <person name="Studholme D.J."/>
            <person name="Sarris P."/>
        </authorList>
    </citation>
    <scope>NUCLEOTIDE SEQUENCE</scope>
    <source>
        <strain evidence="1">PFS-109/04</strain>
        <tissue evidence="1">Leaf</tissue>
    </source>
</reference>
<name>A0A8S9R4R1_BRACR</name>
<evidence type="ECO:0000313" key="2">
    <source>
        <dbReference type="Proteomes" id="UP000712600"/>
    </source>
</evidence>
<dbReference type="EMBL" id="QGKX02000996">
    <property type="protein sequence ID" value="KAF3557005.1"/>
    <property type="molecule type" value="Genomic_DNA"/>
</dbReference>
<dbReference type="AlphaFoldDB" id="A0A8S9R4R1"/>
<dbReference type="Proteomes" id="UP000712600">
    <property type="component" value="Unassembled WGS sequence"/>
</dbReference>
<comment type="caution">
    <text evidence="1">The sequence shown here is derived from an EMBL/GenBank/DDBJ whole genome shotgun (WGS) entry which is preliminary data.</text>
</comment>
<protein>
    <submittedName>
        <fullName evidence="1">Uncharacterized protein</fullName>
    </submittedName>
</protein>